<evidence type="ECO:0000259" key="3">
    <source>
        <dbReference type="PROSITE" id="PS50048"/>
    </source>
</evidence>
<organism evidence="4 5">
    <name type="scientific">Sarocladium strictum</name>
    <name type="common">Black bundle disease fungus</name>
    <name type="synonym">Acremonium strictum</name>
    <dbReference type="NCBI Taxonomy" id="5046"/>
    <lineage>
        <taxon>Eukaryota</taxon>
        <taxon>Fungi</taxon>
        <taxon>Dikarya</taxon>
        <taxon>Ascomycota</taxon>
        <taxon>Pezizomycotina</taxon>
        <taxon>Sordariomycetes</taxon>
        <taxon>Hypocreomycetidae</taxon>
        <taxon>Hypocreales</taxon>
        <taxon>Sarocladiaceae</taxon>
        <taxon>Sarocladium</taxon>
    </lineage>
</organism>
<keyword evidence="1" id="KW-0539">Nucleus</keyword>
<reference evidence="4" key="1">
    <citation type="submission" date="2022-10" db="EMBL/GenBank/DDBJ databases">
        <title>Determination and structural analysis of whole genome sequence of Sarocladium strictum F4-1.</title>
        <authorList>
            <person name="Hu L."/>
            <person name="Jiang Y."/>
        </authorList>
    </citation>
    <scope>NUCLEOTIDE SEQUENCE</scope>
    <source>
        <strain evidence="4">F4-1</strain>
    </source>
</reference>
<dbReference type="EMBL" id="JAPDFR010000002">
    <property type="protein sequence ID" value="KAK0389228.1"/>
    <property type="molecule type" value="Genomic_DNA"/>
</dbReference>
<dbReference type="PANTHER" id="PTHR35392">
    <property type="entry name" value="ZN(II)2CYS6 TRANSCRIPTION FACTOR (EUROFUNG)-RELATED-RELATED"/>
    <property type="match status" value="1"/>
</dbReference>
<protein>
    <recommendedName>
        <fullName evidence="3">Zn(2)-C6 fungal-type domain-containing protein</fullName>
    </recommendedName>
</protein>
<sequence>MASTSSQGPSPHLSPYDFDSNGDTDESWQYLDFDFSSGSSAPASVGFLPSPGSGSLEGYAIVGHMSTPSQASAASPIAPAGDVDQNGLFSPSDVMLPSSMQDSSANAFVPSTSMPLGWTQDLPFLTPQAFLFSAEDSNPIPQYDVNSMNTMMGDFQHEIFSSPSTLNHASCQTHEEVIPEAMSQFTMSSFQFQAEPSWNLPTSSRLAGDASIEGLTTSPTPIKAMSSSPEFPPAKPDITSKSPPRSRKVVADKVDKRKKKDAMAGNFVIVTPTSISAQSGKPNPYDCFEHMRATQKGRKGPLASATKKNALQVRRLGACFCCHSRKVKCDMERPCRNCTKLAGAVPQVMCWQFQDFLTVLFPDFLRSHLKKEEVVKFIGNSVDEFRVGGVAHPCEVELYSGPTFSATLTVNASFFTAKTAEVLQHWHVMGGSDRVDLMANGSAPIGVDLSQSASRDELRKRTKAYVQQLIREPNFATQVTDNLRSTSLPRIVLGLVQRFSEQTDSVIVKRALSIYAMHYVITRHLCITQESVFALQPTGLIPQDALWVTPRVLARQIKAIVDEHMQREMQHVFDLFSKSLKPKHRTEWAPCLAAFLVLCLFMEAVETATDSFVVMENEVNLRNGDPPKYKRSFALDICKEVENLPFKQFAYQFHNIYQTHSKDANTRSFNPLFDNSFVDQGELDRPATELVAGLKELYYGECWQDMQFLSDDDLVISREEHPFPRDPSLVYTGRLLAKFLLSFTNEKAIFGGRI</sequence>
<feature type="domain" description="Zn(2)-C6 fungal-type" evidence="3">
    <location>
        <begin position="318"/>
        <end position="350"/>
    </location>
</feature>
<dbReference type="CDD" id="cd00067">
    <property type="entry name" value="GAL4"/>
    <property type="match status" value="1"/>
</dbReference>
<name>A0AA39GKT9_SARSR</name>
<proteinExistence type="predicted"/>
<dbReference type="Pfam" id="PF00172">
    <property type="entry name" value="Zn_clus"/>
    <property type="match status" value="1"/>
</dbReference>
<feature type="compositionally biased region" description="Polar residues" evidence="2">
    <location>
        <begin position="216"/>
        <end position="229"/>
    </location>
</feature>
<evidence type="ECO:0000313" key="5">
    <source>
        <dbReference type="Proteomes" id="UP001175261"/>
    </source>
</evidence>
<dbReference type="PROSITE" id="PS50048">
    <property type="entry name" value="ZN2_CY6_FUNGAL_2"/>
    <property type="match status" value="1"/>
</dbReference>
<dbReference type="InterPro" id="IPR052973">
    <property type="entry name" value="Fungal_sec-metab_reg_TF"/>
</dbReference>
<evidence type="ECO:0000256" key="1">
    <source>
        <dbReference type="ARBA" id="ARBA00023242"/>
    </source>
</evidence>
<dbReference type="InterPro" id="IPR036864">
    <property type="entry name" value="Zn2-C6_fun-type_DNA-bd_sf"/>
</dbReference>
<dbReference type="SUPFAM" id="SSF57701">
    <property type="entry name" value="Zn2/Cys6 DNA-binding domain"/>
    <property type="match status" value="1"/>
</dbReference>
<keyword evidence="5" id="KW-1185">Reference proteome</keyword>
<evidence type="ECO:0000256" key="2">
    <source>
        <dbReference type="SAM" id="MobiDB-lite"/>
    </source>
</evidence>
<feature type="region of interest" description="Disordered" evidence="2">
    <location>
        <begin position="216"/>
        <end position="256"/>
    </location>
</feature>
<dbReference type="AlphaFoldDB" id="A0AA39GKT9"/>
<evidence type="ECO:0000313" key="4">
    <source>
        <dbReference type="EMBL" id="KAK0389228.1"/>
    </source>
</evidence>
<dbReference type="InterPro" id="IPR001138">
    <property type="entry name" value="Zn2Cys6_DnaBD"/>
</dbReference>
<feature type="region of interest" description="Disordered" evidence="2">
    <location>
        <begin position="1"/>
        <end position="25"/>
    </location>
</feature>
<dbReference type="Proteomes" id="UP001175261">
    <property type="component" value="Unassembled WGS sequence"/>
</dbReference>
<dbReference type="GO" id="GO:0000981">
    <property type="term" value="F:DNA-binding transcription factor activity, RNA polymerase II-specific"/>
    <property type="evidence" value="ECO:0007669"/>
    <property type="project" value="InterPro"/>
</dbReference>
<gene>
    <name evidence="4" type="ORF">NLU13_2803</name>
</gene>
<accession>A0AA39GKT9</accession>
<comment type="caution">
    <text evidence="4">The sequence shown here is derived from an EMBL/GenBank/DDBJ whole genome shotgun (WGS) entry which is preliminary data.</text>
</comment>
<dbReference type="PANTHER" id="PTHR35392:SF5">
    <property type="entry name" value="ZN(2)-C6 FUNGAL-TYPE DOMAIN-CONTAINING PROTEIN"/>
    <property type="match status" value="1"/>
</dbReference>
<dbReference type="GO" id="GO:0008270">
    <property type="term" value="F:zinc ion binding"/>
    <property type="evidence" value="ECO:0007669"/>
    <property type="project" value="InterPro"/>
</dbReference>